<dbReference type="EMBL" id="JAEPRD010000035">
    <property type="protein sequence ID" value="KAG2205682.1"/>
    <property type="molecule type" value="Genomic_DNA"/>
</dbReference>
<evidence type="ECO:0000313" key="2">
    <source>
        <dbReference type="EMBL" id="KAG2205682.1"/>
    </source>
</evidence>
<dbReference type="PANTHER" id="PTHR43591:SF24">
    <property type="entry name" value="2-METHOXY-6-POLYPRENYL-1,4-BENZOQUINOL METHYLASE, MITOCHONDRIAL"/>
    <property type="match status" value="1"/>
</dbReference>
<gene>
    <name evidence="2" type="ORF">INT47_008039</name>
</gene>
<dbReference type="CDD" id="cd02440">
    <property type="entry name" value="AdoMet_MTases"/>
    <property type="match status" value="1"/>
</dbReference>
<keyword evidence="3" id="KW-1185">Reference proteome</keyword>
<dbReference type="PANTHER" id="PTHR43591">
    <property type="entry name" value="METHYLTRANSFERASE"/>
    <property type="match status" value="1"/>
</dbReference>
<dbReference type="SUPFAM" id="SSF53335">
    <property type="entry name" value="S-adenosyl-L-methionine-dependent methyltransferases"/>
    <property type="match status" value="1"/>
</dbReference>
<protein>
    <recommendedName>
        <fullName evidence="1">Methyltransferase domain-containing protein</fullName>
    </recommendedName>
</protein>
<dbReference type="Gene3D" id="3.40.50.150">
    <property type="entry name" value="Vaccinia Virus protein VP39"/>
    <property type="match status" value="1"/>
</dbReference>
<feature type="domain" description="Methyltransferase" evidence="1">
    <location>
        <begin position="114"/>
        <end position="210"/>
    </location>
</feature>
<dbReference type="GO" id="GO:0008168">
    <property type="term" value="F:methyltransferase activity"/>
    <property type="evidence" value="ECO:0007669"/>
    <property type="project" value="TreeGrafter"/>
</dbReference>
<dbReference type="OrthoDB" id="2013972at2759"/>
<comment type="caution">
    <text evidence="2">The sequence shown here is derived from an EMBL/GenBank/DDBJ whole genome shotgun (WGS) entry which is preliminary data.</text>
</comment>
<dbReference type="Proteomes" id="UP000603453">
    <property type="component" value="Unassembled WGS sequence"/>
</dbReference>
<dbReference type="Pfam" id="PF13649">
    <property type="entry name" value="Methyltransf_25"/>
    <property type="match status" value="1"/>
</dbReference>
<evidence type="ECO:0000313" key="3">
    <source>
        <dbReference type="Proteomes" id="UP000603453"/>
    </source>
</evidence>
<evidence type="ECO:0000259" key="1">
    <source>
        <dbReference type="Pfam" id="PF13649"/>
    </source>
</evidence>
<sequence>MLVTEKKLVKKPSIQSVDSFPLSNHHSIKNFAKSIILSIADSGVSLSRSGSIMNSSASSRKPSVDNITCDMLSSNDNEETNRMVAQHYILRSAFDGVDFSAPINKLLSEDDTVVLDVGCGSGTWTMETATRFPHAQFIGIDKKPLFPQYIKPRNCKFKLFEITDNIQQVKLPFDDASVDFIFQRDLNWGLTEATWLPLVTEYFRILKPGGWIELVEPDYETYSGSSREDLLINKMIDSFYLRRQDPFVSKRLSSYMATVGFRGIQSDFKSIPLGWGFQKLFHGKKQRTTLRCSEYARAAANSRLELLQSLQPWFSREKNISKSKYETLLGQLPDQWYKSKAYTNWHRTTAQKRFFN</sequence>
<name>A0A8H7R769_9FUNG</name>
<proteinExistence type="predicted"/>
<organism evidence="2 3">
    <name type="scientific">Mucor saturninus</name>
    <dbReference type="NCBI Taxonomy" id="64648"/>
    <lineage>
        <taxon>Eukaryota</taxon>
        <taxon>Fungi</taxon>
        <taxon>Fungi incertae sedis</taxon>
        <taxon>Mucoromycota</taxon>
        <taxon>Mucoromycotina</taxon>
        <taxon>Mucoromycetes</taxon>
        <taxon>Mucorales</taxon>
        <taxon>Mucorineae</taxon>
        <taxon>Mucoraceae</taxon>
        <taxon>Mucor</taxon>
    </lineage>
</organism>
<accession>A0A8H7R769</accession>
<reference evidence="2" key="1">
    <citation type="submission" date="2020-12" db="EMBL/GenBank/DDBJ databases">
        <title>Metabolic potential, ecology and presence of endohyphal bacteria is reflected in genomic diversity of Mucoromycotina.</title>
        <authorList>
            <person name="Muszewska A."/>
            <person name="Okrasinska A."/>
            <person name="Steczkiewicz K."/>
            <person name="Drgas O."/>
            <person name="Orlowska M."/>
            <person name="Perlinska-Lenart U."/>
            <person name="Aleksandrzak-Piekarczyk T."/>
            <person name="Szatraj K."/>
            <person name="Zielenkiewicz U."/>
            <person name="Pilsyk S."/>
            <person name="Malc E."/>
            <person name="Mieczkowski P."/>
            <person name="Kruszewska J.S."/>
            <person name="Biernat P."/>
            <person name="Pawlowska J."/>
        </authorList>
    </citation>
    <scope>NUCLEOTIDE SEQUENCE</scope>
    <source>
        <strain evidence="2">WA0000017839</strain>
    </source>
</reference>
<dbReference type="InterPro" id="IPR029063">
    <property type="entry name" value="SAM-dependent_MTases_sf"/>
</dbReference>
<dbReference type="AlphaFoldDB" id="A0A8H7R769"/>
<dbReference type="InterPro" id="IPR041698">
    <property type="entry name" value="Methyltransf_25"/>
</dbReference>